<organism evidence="4 5">
    <name type="scientific">Parenemella sanctibonifatiensis</name>
    <dbReference type="NCBI Taxonomy" id="2016505"/>
    <lineage>
        <taxon>Bacteria</taxon>
        <taxon>Bacillati</taxon>
        <taxon>Actinomycetota</taxon>
        <taxon>Actinomycetes</taxon>
        <taxon>Propionibacteriales</taxon>
        <taxon>Propionibacteriaceae</taxon>
        <taxon>Parenemella</taxon>
    </lineage>
</organism>
<dbReference type="Pfam" id="PF01841">
    <property type="entry name" value="Transglut_core"/>
    <property type="match status" value="1"/>
</dbReference>
<reference evidence="4 5" key="1">
    <citation type="submission" date="2017-07" db="EMBL/GenBank/DDBJ databases">
        <title>Draft whole genome sequences of clinical Proprionibacteriaceae strains.</title>
        <authorList>
            <person name="Bernier A.-M."/>
            <person name="Bernard K."/>
            <person name="Domingo M.-C."/>
        </authorList>
    </citation>
    <scope>NUCLEOTIDE SEQUENCE [LARGE SCALE GENOMIC DNA]</scope>
    <source>
        <strain evidence="4 5">NML 150081</strain>
    </source>
</reference>
<evidence type="ECO:0000259" key="3">
    <source>
        <dbReference type="SMART" id="SM00460"/>
    </source>
</evidence>
<feature type="domain" description="Transglutaminase-like" evidence="3">
    <location>
        <begin position="491"/>
        <end position="558"/>
    </location>
</feature>
<proteinExistence type="predicted"/>
<feature type="transmembrane region" description="Helical" evidence="2">
    <location>
        <begin position="226"/>
        <end position="248"/>
    </location>
</feature>
<feature type="transmembrane region" description="Helical" evidence="2">
    <location>
        <begin position="616"/>
        <end position="640"/>
    </location>
</feature>
<accession>A0A255EAF8</accession>
<keyword evidence="5" id="KW-1185">Reference proteome</keyword>
<comment type="caution">
    <text evidence="4">The sequence shown here is derived from an EMBL/GenBank/DDBJ whole genome shotgun (WGS) entry which is preliminary data.</text>
</comment>
<dbReference type="SMART" id="SM00460">
    <property type="entry name" value="TGc"/>
    <property type="match status" value="1"/>
</dbReference>
<dbReference type="InterPro" id="IPR021878">
    <property type="entry name" value="TgpA_N"/>
</dbReference>
<sequence length="761" mass="81221">MSSVTLSRAGSVYVQDQPGRLWWVGLDVAAILLLAVVVTFGFSHAYGPGWVWMASLGGTVLGLGVALLSAWRRWSTLPTAGAAVAAYLLFGSLLAMPDQALIGFLPNGRTLLGLLTGPVTAWKGMLTIEPPIGETDALLVVPLLTLLVAALGAMTISLRSGRSTWAWLPMAAAALLAWGLGTHESMLPIVAGIGLVAVVLIWVTLRRGQARLSGTQGRGGSRWPALASGALVLAIAAGGSVALAGPVAPSGPRQTLRDAVESPINLERYPSPLQRFRYNHSDQSETALMRLTGVPEGAKVRIATLDTYDGITYNVGRPEDNADGTGEFRRVGSRIPDGSQGLSARVSVEILDYNGVWVPTVGQTLSIDFDSQRGYQLSDEFFYNPRTGTGVNPLGLQRGDRYLTEVVVPTRPEVEVLEAAQGGSVALPELGPVPEIVVETAGRWTADAVSGGDIALQLEQQLQQGFYSNGVRDQPASLPGHTYDRVQSMFTEQQMVGDEEQYAVTMALMARAMGLPARVVYGYDTGDGGEVTIQGQDVTAWTEVNLEGLGWVSFFPSPPKDRLPDESTISRQTKPQPQVENPPPPPEQPDDLPPDNTQPDAPRPDDEDQTLTDYRLIGIVTAAVGVPLIFIVAPIALVLGMKAKRRTGRRESGAPKARVAGGWAELVDKATDFNAPLTASKTRSEQAAELVANYPRTREGADPVTLAKRADAAVFGPGEPSARQVEDFWAGIGVVSKQMGRSVGGWRRLRGALSPKSLRRR</sequence>
<evidence type="ECO:0000313" key="4">
    <source>
        <dbReference type="EMBL" id="OYN88549.1"/>
    </source>
</evidence>
<dbReference type="RefSeq" id="WP_094455847.1">
    <property type="nucleotide sequence ID" value="NZ_NMVJ01000011.1"/>
</dbReference>
<evidence type="ECO:0000256" key="2">
    <source>
        <dbReference type="SAM" id="Phobius"/>
    </source>
</evidence>
<feature type="transmembrane region" description="Helical" evidence="2">
    <location>
        <begin position="137"/>
        <end position="158"/>
    </location>
</feature>
<evidence type="ECO:0000313" key="5">
    <source>
        <dbReference type="Proteomes" id="UP000216300"/>
    </source>
</evidence>
<gene>
    <name evidence="4" type="ORF">CGZ91_13115</name>
</gene>
<dbReference type="AlphaFoldDB" id="A0A255EAF8"/>
<dbReference type="InterPro" id="IPR002931">
    <property type="entry name" value="Transglutaminase-like"/>
</dbReference>
<dbReference type="InterPro" id="IPR038765">
    <property type="entry name" value="Papain-like_cys_pep_sf"/>
</dbReference>
<feature type="transmembrane region" description="Helical" evidence="2">
    <location>
        <begin position="21"/>
        <end position="43"/>
    </location>
</feature>
<keyword evidence="2" id="KW-1133">Transmembrane helix</keyword>
<evidence type="ECO:0000256" key="1">
    <source>
        <dbReference type="SAM" id="MobiDB-lite"/>
    </source>
</evidence>
<dbReference type="OrthoDB" id="3651060at2"/>
<feature type="region of interest" description="Disordered" evidence="1">
    <location>
        <begin position="555"/>
        <end position="608"/>
    </location>
</feature>
<feature type="transmembrane region" description="Helical" evidence="2">
    <location>
        <begin position="77"/>
        <end position="96"/>
    </location>
</feature>
<dbReference type="EMBL" id="NMVJ01000011">
    <property type="protein sequence ID" value="OYN88549.1"/>
    <property type="molecule type" value="Genomic_DNA"/>
</dbReference>
<keyword evidence="2" id="KW-0812">Transmembrane</keyword>
<dbReference type="Proteomes" id="UP000216300">
    <property type="component" value="Unassembled WGS sequence"/>
</dbReference>
<dbReference type="PANTHER" id="PTHR42736">
    <property type="entry name" value="PROTEIN-GLUTAMINE GAMMA-GLUTAMYLTRANSFERASE"/>
    <property type="match status" value="1"/>
</dbReference>
<keyword evidence="2" id="KW-0472">Membrane</keyword>
<name>A0A255EAF8_9ACTN</name>
<protein>
    <recommendedName>
        <fullName evidence="3">Transglutaminase-like domain-containing protein</fullName>
    </recommendedName>
</protein>
<dbReference type="Pfam" id="PF11992">
    <property type="entry name" value="TgpA_N"/>
    <property type="match status" value="1"/>
</dbReference>
<feature type="transmembrane region" description="Helical" evidence="2">
    <location>
        <begin position="165"/>
        <end position="181"/>
    </location>
</feature>
<dbReference type="SUPFAM" id="SSF54001">
    <property type="entry name" value="Cysteine proteinases"/>
    <property type="match status" value="1"/>
</dbReference>
<dbReference type="Gene3D" id="3.10.620.30">
    <property type="match status" value="1"/>
</dbReference>
<feature type="transmembrane region" description="Helical" evidence="2">
    <location>
        <begin position="49"/>
        <end position="70"/>
    </location>
</feature>
<dbReference type="PANTHER" id="PTHR42736:SF1">
    <property type="entry name" value="PROTEIN-GLUTAMINE GAMMA-GLUTAMYLTRANSFERASE"/>
    <property type="match status" value="1"/>
</dbReference>
<dbReference type="InterPro" id="IPR052901">
    <property type="entry name" value="Bact_TGase-like"/>
</dbReference>
<feature type="transmembrane region" description="Helical" evidence="2">
    <location>
        <begin position="187"/>
        <end position="205"/>
    </location>
</feature>